<feature type="compositionally biased region" description="Acidic residues" evidence="1">
    <location>
        <begin position="55"/>
        <end position="64"/>
    </location>
</feature>
<organism evidence="2 3">
    <name type="scientific">Rhododendron griersonianum</name>
    <dbReference type="NCBI Taxonomy" id="479676"/>
    <lineage>
        <taxon>Eukaryota</taxon>
        <taxon>Viridiplantae</taxon>
        <taxon>Streptophyta</taxon>
        <taxon>Embryophyta</taxon>
        <taxon>Tracheophyta</taxon>
        <taxon>Spermatophyta</taxon>
        <taxon>Magnoliopsida</taxon>
        <taxon>eudicotyledons</taxon>
        <taxon>Gunneridae</taxon>
        <taxon>Pentapetalae</taxon>
        <taxon>asterids</taxon>
        <taxon>Ericales</taxon>
        <taxon>Ericaceae</taxon>
        <taxon>Ericoideae</taxon>
        <taxon>Rhodoreae</taxon>
        <taxon>Rhododendron</taxon>
    </lineage>
</organism>
<accession>A0AAV6I6Y6</accession>
<name>A0AAV6I6Y6_9ERIC</name>
<feature type="region of interest" description="Disordered" evidence="1">
    <location>
        <begin position="38"/>
        <end position="86"/>
    </location>
</feature>
<evidence type="ECO:0000313" key="2">
    <source>
        <dbReference type="EMBL" id="KAG5524423.1"/>
    </source>
</evidence>
<evidence type="ECO:0000313" key="3">
    <source>
        <dbReference type="Proteomes" id="UP000823749"/>
    </source>
</evidence>
<gene>
    <name evidence="2" type="ORF">RHGRI_031169</name>
</gene>
<dbReference type="AlphaFoldDB" id="A0AAV6I6Y6"/>
<reference evidence="2" key="1">
    <citation type="submission" date="2020-08" db="EMBL/GenBank/DDBJ databases">
        <title>Plant Genome Project.</title>
        <authorList>
            <person name="Zhang R.-G."/>
        </authorList>
    </citation>
    <scope>NUCLEOTIDE SEQUENCE</scope>
    <source>
        <strain evidence="2">WSP0</strain>
        <tissue evidence="2">Leaf</tissue>
    </source>
</reference>
<sequence>MVEQVEAAEVVFRQQHHAESYALGYCKALDDAGVATDDTRRSEVAVPPLEGLEPTVEDDEETPEQETNTDATESTIAQGEDATAYR</sequence>
<evidence type="ECO:0000256" key="1">
    <source>
        <dbReference type="SAM" id="MobiDB-lite"/>
    </source>
</evidence>
<protein>
    <submittedName>
        <fullName evidence="2">Uncharacterized protein</fullName>
    </submittedName>
</protein>
<comment type="caution">
    <text evidence="2">The sequence shown here is derived from an EMBL/GenBank/DDBJ whole genome shotgun (WGS) entry which is preliminary data.</text>
</comment>
<proteinExistence type="predicted"/>
<dbReference type="Proteomes" id="UP000823749">
    <property type="component" value="Chromosome 11"/>
</dbReference>
<dbReference type="EMBL" id="JACTNZ010000011">
    <property type="protein sequence ID" value="KAG5524423.1"/>
    <property type="molecule type" value="Genomic_DNA"/>
</dbReference>
<keyword evidence="3" id="KW-1185">Reference proteome</keyword>